<accession>A0ABY3PRV3</accession>
<proteinExistence type="predicted"/>
<dbReference type="EMBL" id="CP063845">
    <property type="protein sequence ID" value="UFP96461.1"/>
    <property type="molecule type" value="Genomic_DNA"/>
</dbReference>
<sequence>MDSIQTFRQFLTGRKVEAVRIEQACLADEDGFVRECSAGPTLYEGSDFAIDLLFLLLEEHRAEVVRLWELDPAPVLASGLVGLMPLVPLMAGQDLELLLERSTEVIQAEVQSAEERNEVLAVTGLLASLKDERVVEQFFRTRSIMSLLSETPLFQALTQERVQEAIRQSKLQSLLALLEHKFGPLPDDLREALLAIEVAEELDGLLLAAADARDLQGVRNRL</sequence>
<dbReference type="RefSeq" id="WP_230843697.1">
    <property type="nucleotide sequence ID" value="NZ_CP063845.1"/>
</dbReference>
<dbReference type="PANTHER" id="PTHR34613:SF1">
    <property type="entry name" value="SLL6017 PROTEIN"/>
    <property type="match status" value="1"/>
</dbReference>
<keyword evidence="2" id="KW-1185">Reference proteome</keyword>
<protein>
    <submittedName>
        <fullName evidence="1">Uncharacterized protein</fullName>
    </submittedName>
</protein>
<dbReference type="PANTHER" id="PTHR34613">
    <property type="entry name" value="SLL0800 PROTEIN"/>
    <property type="match status" value="1"/>
</dbReference>
<reference evidence="1 2" key="1">
    <citation type="journal article" date="2021" name="Genome Biol. Evol.">
        <title>Complete Genome Sequencing of a Novel Gloeobacter Species from a Waterfall Cave in Mexico.</title>
        <authorList>
            <person name="Saw J.H."/>
            <person name="Cardona T."/>
            <person name="Montejano G."/>
        </authorList>
    </citation>
    <scope>NUCLEOTIDE SEQUENCE [LARGE SCALE GENOMIC DNA]</scope>
    <source>
        <strain evidence="1">MG652769</strain>
    </source>
</reference>
<name>A0ABY3PRV3_9CYAN</name>
<gene>
    <name evidence="1" type="ORF">ISF26_09715</name>
</gene>
<dbReference type="Proteomes" id="UP001054846">
    <property type="component" value="Chromosome"/>
</dbReference>
<evidence type="ECO:0000313" key="2">
    <source>
        <dbReference type="Proteomes" id="UP001054846"/>
    </source>
</evidence>
<organism evidence="1 2">
    <name type="scientific">Gloeobacter morelensis MG652769</name>
    <dbReference type="NCBI Taxonomy" id="2781736"/>
    <lineage>
        <taxon>Bacteria</taxon>
        <taxon>Bacillati</taxon>
        <taxon>Cyanobacteriota</taxon>
        <taxon>Cyanophyceae</taxon>
        <taxon>Gloeobacterales</taxon>
        <taxon>Gloeobacteraceae</taxon>
        <taxon>Gloeobacter</taxon>
        <taxon>Gloeobacter morelensis</taxon>
    </lineage>
</organism>
<evidence type="ECO:0000313" key="1">
    <source>
        <dbReference type="EMBL" id="UFP96461.1"/>
    </source>
</evidence>